<feature type="region of interest" description="Disordered" evidence="1">
    <location>
        <begin position="301"/>
        <end position="331"/>
    </location>
</feature>
<proteinExistence type="predicted"/>
<keyword evidence="2" id="KW-0472">Membrane</keyword>
<dbReference type="GeneID" id="17262814"/>
<dbReference type="HOGENOM" id="CLU_012273_0_0_1"/>
<dbReference type="Proteomes" id="UP000013827">
    <property type="component" value="Unassembled WGS sequence"/>
</dbReference>
<evidence type="ECO:0000256" key="2">
    <source>
        <dbReference type="SAM" id="Phobius"/>
    </source>
</evidence>
<dbReference type="RefSeq" id="XP_005769088.1">
    <property type="nucleotide sequence ID" value="XM_005769031.1"/>
</dbReference>
<dbReference type="KEGG" id="ehx:EMIHUDRAFT_459108"/>
<accession>A0A0D3IZH4</accession>
<reference evidence="3" key="2">
    <citation type="submission" date="2024-10" db="UniProtKB">
        <authorList>
            <consortium name="EnsemblProtists"/>
        </authorList>
    </citation>
    <scope>IDENTIFICATION</scope>
</reference>
<evidence type="ECO:0000313" key="4">
    <source>
        <dbReference type="Proteomes" id="UP000013827"/>
    </source>
</evidence>
<evidence type="ECO:0000256" key="1">
    <source>
        <dbReference type="SAM" id="MobiDB-lite"/>
    </source>
</evidence>
<keyword evidence="2" id="KW-1133">Transmembrane helix</keyword>
<keyword evidence="2" id="KW-0812">Transmembrane</keyword>
<dbReference type="EnsemblProtists" id="EOD16659">
    <property type="protein sequence ID" value="EOD16659"/>
    <property type="gene ID" value="EMIHUDRAFT_459108"/>
</dbReference>
<evidence type="ECO:0000313" key="3">
    <source>
        <dbReference type="EnsemblProtists" id="EOD16659"/>
    </source>
</evidence>
<organism evidence="3 4">
    <name type="scientific">Emiliania huxleyi (strain CCMP1516)</name>
    <dbReference type="NCBI Taxonomy" id="280463"/>
    <lineage>
        <taxon>Eukaryota</taxon>
        <taxon>Haptista</taxon>
        <taxon>Haptophyta</taxon>
        <taxon>Prymnesiophyceae</taxon>
        <taxon>Isochrysidales</taxon>
        <taxon>Noelaerhabdaceae</taxon>
        <taxon>Emiliania</taxon>
    </lineage>
</organism>
<feature type="compositionally biased region" description="Low complexity" evidence="1">
    <location>
        <begin position="937"/>
        <end position="949"/>
    </location>
</feature>
<sequence length="992" mass="105796">MIASHTAALYTAVHRALTADLPELLRLAADALATVPAPPDLAGWSELTREELFRLAPVCGSLVVLLFGLPACVLCEPRIGRTGEYWLTRVALLRGIGLLYVFAFASSAMQGRALFGARGLFAPATGSSGPTPALDLLAAAGVGSADARVELASLCGLLLSLLLAFGGPRFALWAPLPASLWLLHLSLVNNASRLLPAHSWDWCALMQLETTTGAVRRISWLTASPTPRSSEAAADRSCAGSDALRARALSATTSGCHAARARSRFDVSTVRGEGFSARVREPTAAHSEICFEVGEHLDVRPAAKPGKRKKVAPNDRRRAMSDSGYGTRDRKKVNSKLKKEGLVGLGSIVTLERYDWIHHQNAYAAVVSELETDRAQASGVEAWFPRVQRAEDGLTRENREPALDKGGLLRAISDRHLPALFSADLSTTTGKGRWEATLGPLPCDMPAVKNEAGRKDATLKRLELLRTSERTCIVLLQGADAPNGCGTRLAAVPGGGAASLGVWNAEEYLAGIVAATGLSEEQVFCTWTLAADRPGCDFGVLLRLARRSGKDVEYTDFSDSGCFPKNSVFASREVTVSVGEQLSDLFSSIKDRDEAVECVVGWRDLNGFLVQEVLSLSKRDFESPPSHQRAIGSRDANGCVEYLKLPLPSLCARLFWQIKKAGVPPVAPEQLSRDPRAVGASSLWKTVRCVSKAIPRLLCPPDQICGTGANGLGWACKPFGSGTIFSFTPSRATFLGLVVERILGDALVEGVVGTIMPYLVAEPSSLRSGVAALLDSPLLHEGTALADFLVHGSWENNSQSADNFVSGVRRHFKPILDSALAENLLALVHSAAPGVESLVHPDVRATEALLSFSWMGQGVGLEHHLAWHATPLALKRDELKSFVRSNAGALAPLLDGKLVNDWITGLGFREARSAVVAHAKAHPLSLQLPDVPAARSLPRSAARCGSSSRAPPPRASDGQTGRRAGSKQAAKRRLSSSPPRKGGGESDFEQAT</sequence>
<feature type="transmembrane region" description="Helical" evidence="2">
    <location>
        <begin position="52"/>
        <end position="74"/>
    </location>
</feature>
<keyword evidence="4" id="KW-1185">Reference proteome</keyword>
<dbReference type="AlphaFoldDB" id="A0A0D3IZH4"/>
<feature type="region of interest" description="Disordered" evidence="1">
    <location>
        <begin position="937"/>
        <end position="992"/>
    </location>
</feature>
<protein>
    <submittedName>
        <fullName evidence="3">Uncharacterized protein</fullName>
    </submittedName>
</protein>
<feature type="transmembrane region" description="Helical" evidence="2">
    <location>
        <begin position="86"/>
        <end position="105"/>
    </location>
</feature>
<reference evidence="4" key="1">
    <citation type="journal article" date="2013" name="Nature">
        <title>Pan genome of the phytoplankton Emiliania underpins its global distribution.</title>
        <authorList>
            <person name="Read B.A."/>
            <person name="Kegel J."/>
            <person name="Klute M.J."/>
            <person name="Kuo A."/>
            <person name="Lefebvre S.C."/>
            <person name="Maumus F."/>
            <person name="Mayer C."/>
            <person name="Miller J."/>
            <person name="Monier A."/>
            <person name="Salamov A."/>
            <person name="Young J."/>
            <person name="Aguilar M."/>
            <person name="Claverie J.M."/>
            <person name="Frickenhaus S."/>
            <person name="Gonzalez K."/>
            <person name="Herman E.K."/>
            <person name="Lin Y.C."/>
            <person name="Napier J."/>
            <person name="Ogata H."/>
            <person name="Sarno A.F."/>
            <person name="Shmutz J."/>
            <person name="Schroeder D."/>
            <person name="de Vargas C."/>
            <person name="Verret F."/>
            <person name="von Dassow P."/>
            <person name="Valentin K."/>
            <person name="Van de Peer Y."/>
            <person name="Wheeler G."/>
            <person name="Dacks J.B."/>
            <person name="Delwiche C.F."/>
            <person name="Dyhrman S.T."/>
            <person name="Glockner G."/>
            <person name="John U."/>
            <person name="Richards T."/>
            <person name="Worden A.Z."/>
            <person name="Zhang X."/>
            <person name="Grigoriev I.V."/>
            <person name="Allen A.E."/>
            <person name="Bidle K."/>
            <person name="Borodovsky M."/>
            <person name="Bowler C."/>
            <person name="Brownlee C."/>
            <person name="Cock J.M."/>
            <person name="Elias M."/>
            <person name="Gladyshev V.N."/>
            <person name="Groth M."/>
            <person name="Guda C."/>
            <person name="Hadaegh A."/>
            <person name="Iglesias-Rodriguez M.D."/>
            <person name="Jenkins J."/>
            <person name="Jones B.M."/>
            <person name="Lawson T."/>
            <person name="Leese F."/>
            <person name="Lindquist E."/>
            <person name="Lobanov A."/>
            <person name="Lomsadze A."/>
            <person name="Malik S.B."/>
            <person name="Marsh M.E."/>
            <person name="Mackinder L."/>
            <person name="Mock T."/>
            <person name="Mueller-Roeber B."/>
            <person name="Pagarete A."/>
            <person name="Parker M."/>
            <person name="Probert I."/>
            <person name="Quesneville H."/>
            <person name="Raines C."/>
            <person name="Rensing S.A."/>
            <person name="Riano-Pachon D.M."/>
            <person name="Richier S."/>
            <person name="Rokitta S."/>
            <person name="Shiraiwa Y."/>
            <person name="Soanes D.M."/>
            <person name="van der Giezen M."/>
            <person name="Wahlund T.M."/>
            <person name="Williams B."/>
            <person name="Wilson W."/>
            <person name="Wolfe G."/>
            <person name="Wurch L.L."/>
        </authorList>
    </citation>
    <scope>NUCLEOTIDE SEQUENCE</scope>
</reference>
<name>A0A0D3IZH4_EMIH1</name>
<dbReference type="PaxDb" id="2903-EOD16659"/>